<reference evidence="2" key="2">
    <citation type="submission" date="2020-08" db="EMBL/GenBank/DDBJ databases">
        <authorList>
            <person name="Chen M."/>
            <person name="Teng W."/>
            <person name="Zhao L."/>
            <person name="Hu C."/>
            <person name="Zhou Y."/>
            <person name="Han B."/>
            <person name="Song L."/>
            <person name="Shu W."/>
        </authorList>
    </citation>
    <scope>NUCLEOTIDE SEQUENCE</scope>
    <source>
        <strain evidence="2">FACHB-1375</strain>
    </source>
</reference>
<evidence type="ECO:0000256" key="1">
    <source>
        <dbReference type="SAM" id="MobiDB-lite"/>
    </source>
</evidence>
<accession>A0A926VK70</accession>
<sequence>MHKGKPIAIPENPYQPKADDAVLGGQAPPPADGAAVLGGLAGVKERLA</sequence>
<comment type="caution">
    <text evidence="2">The sequence shown here is derived from an EMBL/GenBank/DDBJ whole genome shotgun (WGS) entry which is preliminary data.</text>
</comment>
<gene>
    <name evidence="2" type="ORF">H6G03_31105</name>
</gene>
<protein>
    <submittedName>
        <fullName evidence="2">Uncharacterized protein</fullName>
    </submittedName>
</protein>
<dbReference type="Proteomes" id="UP000641646">
    <property type="component" value="Unassembled WGS sequence"/>
</dbReference>
<evidence type="ECO:0000313" key="2">
    <source>
        <dbReference type="EMBL" id="MBD2185470.1"/>
    </source>
</evidence>
<dbReference type="EMBL" id="JACJPW010000123">
    <property type="protein sequence ID" value="MBD2185470.1"/>
    <property type="molecule type" value="Genomic_DNA"/>
</dbReference>
<reference evidence="2" key="1">
    <citation type="journal article" date="2015" name="ISME J.">
        <title>Draft Genome Sequence of Streptomyces incarnatus NRRL8089, which Produces the Nucleoside Antibiotic Sinefungin.</title>
        <authorList>
            <person name="Oshima K."/>
            <person name="Hattori M."/>
            <person name="Shimizu H."/>
            <person name="Fukuda K."/>
            <person name="Nemoto M."/>
            <person name="Inagaki K."/>
            <person name="Tamura T."/>
        </authorList>
    </citation>
    <scope>NUCLEOTIDE SEQUENCE</scope>
    <source>
        <strain evidence="2">FACHB-1375</strain>
    </source>
</reference>
<dbReference type="AlphaFoldDB" id="A0A926VK70"/>
<name>A0A926VK70_9CYAN</name>
<keyword evidence="3" id="KW-1185">Reference proteome</keyword>
<evidence type="ECO:0000313" key="3">
    <source>
        <dbReference type="Proteomes" id="UP000641646"/>
    </source>
</evidence>
<dbReference type="RefSeq" id="WP_190473812.1">
    <property type="nucleotide sequence ID" value="NZ_JACJPW010000123.1"/>
</dbReference>
<organism evidence="2 3">
    <name type="scientific">Aerosakkonema funiforme FACHB-1375</name>
    <dbReference type="NCBI Taxonomy" id="2949571"/>
    <lineage>
        <taxon>Bacteria</taxon>
        <taxon>Bacillati</taxon>
        <taxon>Cyanobacteriota</taxon>
        <taxon>Cyanophyceae</taxon>
        <taxon>Oscillatoriophycideae</taxon>
        <taxon>Aerosakkonematales</taxon>
        <taxon>Aerosakkonemataceae</taxon>
        <taxon>Aerosakkonema</taxon>
    </lineage>
</organism>
<proteinExistence type="predicted"/>
<feature type="region of interest" description="Disordered" evidence="1">
    <location>
        <begin position="1"/>
        <end position="30"/>
    </location>
</feature>